<organism evidence="7 8">
    <name type="scientific">Curvibacter microcysteis</name>
    <dbReference type="NCBI Taxonomy" id="3026419"/>
    <lineage>
        <taxon>Bacteria</taxon>
        <taxon>Pseudomonadati</taxon>
        <taxon>Pseudomonadota</taxon>
        <taxon>Betaproteobacteria</taxon>
        <taxon>Burkholderiales</taxon>
        <taxon>Comamonadaceae</taxon>
        <taxon>Curvibacter</taxon>
    </lineage>
</organism>
<evidence type="ECO:0000313" key="8">
    <source>
        <dbReference type="Proteomes" id="UP001528672"/>
    </source>
</evidence>
<accession>A0ABT5MJM5</accession>
<dbReference type="InterPro" id="IPR029063">
    <property type="entry name" value="SAM-dependent_MTases_sf"/>
</dbReference>
<evidence type="ECO:0000256" key="4">
    <source>
        <dbReference type="ARBA" id="ARBA00022490"/>
    </source>
</evidence>
<evidence type="ECO:0000313" key="7">
    <source>
        <dbReference type="EMBL" id="MDD0816092.1"/>
    </source>
</evidence>
<dbReference type="GO" id="GO:0008168">
    <property type="term" value="F:methyltransferase activity"/>
    <property type="evidence" value="ECO:0007669"/>
    <property type="project" value="UniProtKB-KW"/>
</dbReference>
<gene>
    <name evidence="7" type="ORF">PSQ39_15750</name>
</gene>
<evidence type="ECO:0000256" key="2">
    <source>
        <dbReference type="ARBA" id="ARBA00011914"/>
    </source>
</evidence>
<keyword evidence="4" id="KW-0963">Cytoplasm</keyword>
<evidence type="ECO:0000256" key="3">
    <source>
        <dbReference type="ARBA" id="ARBA00020594"/>
    </source>
</evidence>
<sequence>MPGYHTKQESIAVAGADHLLIRSLLDRQQFADPLGEAERLGISSASWPLFGLLWPSGAQLAARMASRTLCQGERILEIGCGLALASLVTHRRGSDVTASDCHPLTAAFLLENLRLNELPPLKYLHGHWGAPEALVGDPVRACVTGLFDLIIGSDLLYERDAHADLAGFIGLHASDQSQVWIVDPDRGNRPAFHRQMAAQGFRLHEERLDQLATAHTLAYKGRLLSYQRGDLGGAPPQPVALA</sequence>
<evidence type="ECO:0000256" key="6">
    <source>
        <dbReference type="ARBA" id="ARBA00022679"/>
    </source>
</evidence>
<dbReference type="Pfam" id="PF10294">
    <property type="entry name" value="Methyltransf_16"/>
    <property type="match status" value="1"/>
</dbReference>
<dbReference type="PANTHER" id="PTHR13539">
    <property type="entry name" value="CALMODULIN-LYSINE N-METHYLTRANSFERASE"/>
    <property type="match status" value="1"/>
</dbReference>
<keyword evidence="6" id="KW-0808">Transferase</keyword>
<dbReference type="InterPro" id="IPR025800">
    <property type="entry name" value="CaM-Lys-N-MeTrfase"/>
</dbReference>
<dbReference type="SUPFAM" id="SSF53335">
    <property type="entry name" value="S-adenosyl-L-methionine-dependent methyltransferases"/>
    <property type="match status" value="1"/>
</dbReference>
<evidence type="ECO:0000256" key="5">
    <source>
        <dbReference type="ARBA" id="ARBA00022603"/>
    </source>
</evidence>
<reference evidence="7 8" key="1">
    <citation type="submission" date="2023-02" db="EMBL/GenBank/DDBJ databases">
        <title>Bacterial whole genome sequence for Curvibacter sp. HBC28.</title>
        <authorList>
            <person name="Le V."/>
            <person name="Ko S.-R."/>
            <person name="Ahn C.-Y."/>
            <person name="Oh H.-M."/>
        </authorList>
    </citation>
    <scope>NUCLEOTIDE SEQUENCE [LARGE SCALE GENOMIC DNA]</scope>
    <source>
        <strain evidence="7 8">HBC28</strain>
    </source>
</reference>
<comment type="subcellular location">
    <subcellularLocation>
        <location evidence="1">Cytoplasm</location>
    </subcellularLocation>
</comment>
<dbReference type="Gene3D" id="3.40.50.150">
    <property type="entry name" value="Vaccinia Virus protein VP39"/>
    <property type="match status" value="1"/>
</dbReference>
<dbReference type="PANTHER" id="PTHR13539:SF3">
    <property type="entry name" value="CALMODULIN-LYSINE N-METHYLTRANSFERASE"/>
    <property type="match status" value="1"/>
</dbReference>
<dbReference type="GO" id="GO:0032259">
    <property type="term" value="P:methylation"/>
    <property type="evidence" value="ECO:0007669"/>
    <property type="project" value="UniProtKB-KW"/>
</dbReference>
<evidence type="ECO:0000256" key="1">
    <source>
        <dbReference type="ARBA" id="ARBA00004496"/>
    </source>
</evidence>
<dbReference type="InterPro" id="IPR019410">
    <property type="entry name" value="Methyltransf_16"/>
</dbReference>
<dbReference type="EMBL" id="JAQSIO010000006">
    <property type="protein sequence ID" value="MDD0816092.1"/>
    <property type="molecule type" value="Genomic_DNA"/>
</dbReference>
<keyword evidence="8" id="KW-1185">Reference proteome</keyword>
<keyword evidence="5 7" id="KW-0489">Methyltransferase</keyword>
<dbReference type="RefSeq" id="WP_273927789.1">
    <property type="nucleotide sequence ID" value="NZ_JAQSIO010000006.1"/>
</dbReference>
<dbReference type="EC" id="2.1.1.60" evidence="2"/>
<dbReference type="Proteomes" id="UP001528672">
    <property type="component" value="Unassembled WGS sequence"/>
</dbReference>
<comment type="caution">
    <text evidence="7">The sequence shown here is derived from an EMBL/GenBank/DDBJ whole genome shotgun (WGS) entry which is preliminary data.</text>
</comment>
<protein>
    <recommendedName>
        <fullName evidence="3">Calmodulin-lysine N-methyltransferase</fullName>
        <ecNumber evidence="2">2.1.1.60</ecNumber>
    </recommendedName>
</protein>
<name>A0ABT5MJM5_9BURK</name>
<proteinExistence type="predicted"/>